<accession>A0ABT1U178</accession>
<name>A0ABT1U178_9GAMM</name>
<dbReference type="RefSeq" id="WP_256613914.1">
    <property type="nucleotide sequence ID" value="NZ_JANIBK010000011.1"/>
</dbReference>
<comment type="caution">
    <text evidence="1">The sequence shown here is derived from an EMBL/GenBank/DDBJ whole genome shotgun (WGS) entry which is preliminary data.</text>
</comment>
<proteinExistence type="predicted"/>
<evidence type="ECO:0000313" key="2">
    <source>
        <dbReference type="Proteomes" id="UP001524586"/>
    </source>
</evidence>
<keyword evidence="2" id="KW-1185">Reference proteome</keyword>
<organism evidence="1 2">
    <name type="scientific">Methylomonas rivi</name>
    <dbReference type="NCBI Taxonomy" id="2952226"/>
    <lineage>
        <taxon>Bacteria</taxon>
        <taxon>Pseudomonadati</taxon>
        <taxon>Pseudomonadota</taxon>
        <taxon>Gammaproteobacteria</taxon>
        <taxon>Methylococcales</taxon>
        <taxon>Methylococcaceae</taxon>
        <taxon>Methylomonas</taxon>
    </lineage>
</organism>
<dbReference type="Proteomes" id="UP001524586">
    <property type="component" value="Unassembled WGS sequence"/>
</dbReference>
<protein>
    <submittedName>
        <fullName evidence="1">Uncharacterized protein</fullName>
    </submittedName>
</protein>
<evidence type="ECO:0000313" key="1">
    <source>
        <dbReference type="EMBL" id="MCQ8127584.1"/>
    </source>
</evidence>
<gene>
    <name evidence="1" type="ORF">NP596_03850</name>
</gene>
<sequence>MRYRLAILGFRFWAIPAEMAVFDLTEQKSGAIQVPLFVIIQSKQRKTSVGWVGEAQPAIM</sequence>
<dbReference type="EMBL" id="JANIBK010000011">
    <property type="protein sequence ID" value="MCQ8127584.1"/>
    <property type="molecule type" value="Genomic_DNA"/>
</dbReference>
<reference evidence="1 2" key="1">
    <citation type="submission" date="2022-07" db="EMBL/GenBank/DDBJ databases">
        <title>Methylomonas rivi sp. nov., Methylomonas rosea sp. nov., Methylomonas aureus sp. nov. and Methylomonas subterranea sp. nov., four novel methanotrophs isolated from a freshwater creek and the deep terrestrial subsurface.</title>
        <authorList>
            <person name="Abin C."/>
            <person name="Sankaranarayanan K."/>
            <person name="Garner C."/>
            <person name="Sindelar R."/>
            <person name="Kotary K."/>
            <person name="Garner R."/>
            <person name="Barclay S."/>
            <person name="Lawson P."/>
            <person name="Krumholz L."/>
        </authorList>
    </citation>
    <scope>NUCLEOTIDE SEQUENCE [LARGE SCALE GENOMIC DNA]</scope>
    <source>
        <strain evidence="1 2">WSC-6</strain>
    </source>
</reference>